<accession>A0A923S3Z8</accession>
<evidence type="ECO:0000313" key="3">
    <source>
        <dbReference type="EMBL" id="MBC5767089.1"/>
    </source>
</evidence>
<dbReference type="Pfam" id="PF13350">
    <property type="entry name" value="Y_phosphatase3"/>
    <property type="match status" value="1"/>
</dbReference>
<dbReference type="InterPro" id="IPR029021">
    <property type="entry name" value="Prot-tyrosine_phosphatase-like"/>
</dbReference>
<sequence length="242" mass="26861">MRLLGAPNFRDVGGLRTSDGRVIARGRILRSGHLAELHEEDIAALERWLGTDVCVIDLRGTTERAKRVCAWPRATVHSLPIEPSVAQKLDGLIANGETRLAPITAQLMAEAYRNFARNSLGYLAALFEHALAREGRPLLVHCTAGKDRTGFMVAMLLSALDVPREAIIDDYLLTNQRMKVKESDRYPREVMEVLGTVRPEFLEAAFHTIDTEFGGTDSYLQKAAALSPERRAKLQQQLLVSS</sequence>
<reference evidence="3" key="1">
    <citation type="submission" date="2020-08" db="EMBL/GenBank/DDBJ databases">
        <title>Ramlibacter sp. GTP1 16S ribosomal RNA gene genome sequencing and assembly.</title>
        <authorList>
            <person name="Kang M."/>
        </authorList>
    </citation>
    <scope>NUCLEOTIDE SEQUENCE</scope>
    <source>
        <strain evidence="3">GTP1</strain>
    </source>
</reference>
<dbReference type="EMBL" id="JACORU010000009">
    <property type="protein sequence ID" value="MBC5767089.1"/>
    <property type="molecule type" value="Genomic_DNA"/>
</dbReference>
<dbReference type="SUPFAM" id="SSF52799">
    <property type="entry name" value="(Phosphotyrosine protein) phosphatases II"/>
    <property type="match status" value="1"/>
</dbReference>
<dbReference type="InterPro" id="IPR016130">
    <property type="entry name" value="Tyr_Pase_AS"/>
</dbReference>
<comment type="similarity">
    <text evidence="1">Belongs to the protein-tyrosine phosphatase family.</text>
</comment>
<feature type="domain" description="Tyrosine specific protein phosphatases" evidence="2">
    <location>
        <begin position="117"/>
        <end position="157"/>
    </location>
</feature>
<dbReference type="PROSITE" id="PS50056">
    <property type="entry name" value="TYR_PHOSPHATASE_2"/>
    <property type="match status" value="1"/>
</dbReference>
<protein>
    <submittedName>
        <fullName evidence="3">Tyrosine-protein phosphatase</fullName>
    </submittedName>
</protein>
<name>A0A923S3Z8_9BURK</name>
<gene>
    <name evidence="3" type="ORF">H8R02_21665</name>
</gene>
<dbReference type="PANTHER" id="PTHR31126:SF1">
    <property type="entry name" value="TYROSINE SPECIFIC PROTEIN PHOSPHATASES DOMAIN-CONTAINING PROTEIN"/>
    <property type="match status" value="1"/>
</dbReference>
<dbReference type="Gene3D" id="3.90.190.10">
    <property type="entry name" value="Protein tyrosine phosphatase superfamily"/>
    <property type="match status" value="1"/>
</dbReference>
<dbReference type="InterPro" id="IPR026893">
    <property type="entry name" value="Tyr/Ser_Pase_IphP-type"/>
</dbReference>
<dbReference type="AlphaFoldDB" id="A0A923S3Z8"/>
<evidence type="ECO:0000313" key="4">
    <source>
        <dbReference type="Proteomes" id="UP000596827"/>
    </source>
</evidence>
<dbReference type="InterPro" id="IPR000387">
    <property type="entry name" value="Tyr_Pase_dom"/>
</dbReference>
<proteinExistence type="inferred from homology"/>
<dbReference type="Proteomes" id="UP000596827">
    <property type="component" value="Unassembled WGS sequence"/>
</dbReference>
<evidence type="ECO:0000256" key="1">
    <source>
        <dbReference type="ARBA" id="ARBA00009580"/>
    </source>
</evidence>
<dbReference type="PANTHER" id="PTHR31126">
    <property type="entry name" value="TYROSINE-PROTEIN PHOSPHATASE"/>
    <property type="match status" value="1"/>
</dbReference>
<organism evidence="3 4">
    <name type="scientific">Ramlibacter albus</name>
    <dbReference type="NCBI Taxonomy" id="2079448"/>
    <lineage>
        <taxon>Bacteria</taxon>
        <taxon>Pseudomonadati</taxon>
        <taxon>Pseudomonadota</taxon>
        <taxon>Betaproteobacteria</taxon>
        <taxon>Burkholderiales</taxon>
        <taxon>Comamonadaceae</taxon>
        <taxon>Ramlibacter</taxon>
    </lineage>
</organism>
<comment type="caution">
    <text evidence="3">The sequence shown here is derived from an EMBL/GenBank/DDBJ whole genome shotgun (WGS) entry which is preliminary data.</text>
</comment>
<keyword evidence="4" id="KW-1185">Reference proteome</keyword>
<dbReference type="PROSITE" id="PS00383">
    <property type="entry name" value="TYR_PHOSPHATASE_1"/>
    <property type="match status" value="1"/>
</dbReference>
<evidence type="ECO:0000259" key="2">
    <source>
        <dbReference type="PROSITE" id="PS50056"/>
    </source>
</evidence>
<dbReference type="RefSeq" id="WP_187083582.1">
    <property type="nucleotide sequence ID" value="NZ_JACORU010000009.1"/>
</dbReference>
<dbReference type="GO" id="GO:0004721">
    <property type="term" value="F:phosphoprotein phosphatase activity"/>
    <property type="evidence" value="ECO:0007669"/>
    <property type="project" value="InterPro"/>
</dbReference>